<keyword evidence="3" id="KW-1185">Reference proteome</keyword>
<keyword evidence="1" id="KW-0472">Membrane</keyword>
<dbReference type="RefSeq" id="WP_122184247.1">
    <property type="nucleotide sequence ID" value="NZ_RFFJ01000068.1"/>
</dbReference>
<keyword evidence="1" id="KW-0812">Transmembrane</keyword>
<evidence type="ECO:0000313" key="3">
    <source>
        <dbReference type="Proteomes" id="UP000278673"/>
    </source>
</evidence>
<dbReference type="EMBL" id="RFFJ01000068">
    <property type="protein sequence ID" value="RMI39751.1"/>
    <property type="molecule type" value="Genomic_DNA"/>
</dbReference>
<feature type="transmembrane region" description="Helical" evidence="1">
    <location>
        <begin position="78"/>
        <end position="100"/>
    </location>
</feature>
<reference evidence="2 3" key="1">
    <citation type="submission" date="2018-10" db="EMBL/GenBank/DDBJ databases">
        <title>Isolation, diversity and antifungal activity of actinobacteria from wheat.</title>
        <authorList>
            <person name="Han C."/>
        </authorList>
    </citation>
    <scope>NUCLEOTIDE SEQUENCE [LARGE SCALE GENOMIC DNA]</scope>
    <source>
        <strain evidence="2 3">NEAU-YY642</strain>
    </source>
</reference>
<feature type="transmembrane region" description="Helical" evidence="1">
    <location>
        <begin position="106"/>
        <end position="127"/>
    </location>
</feature>
<gene>
    <name evidence="2" type="ORF">EBN88_14265</name>
</gene>
<name>A0A3M2LQJ7_9ACTN</name>
<comment type="caution">
    <text evidence="2">The sequence shown here is derived from an EMBL/GenBank/DDBJ whole genome shotgun (WGS) entry which is preliminary data.</text>
</comment>
<organism evidence="2 3">
    <name type="scientific">Streptomyces triticirhizae</name>
    <dbReference type="NCBI Taxonomy" id="2483353"/>
    <lineage>
        <taxon>Bacteria</taxon>
        <taxon>Bacillati</taxon>
        <taxon>Actinomycetota</taxon>
        <taxon>Actinomycetes</taxon>
        <taxon>Kitasatosporales</taxon>
        <taxon>Streptomycetaceae</taxon>
        <taxon>Streptomyces</taxon>
    </lineage>
</organism>
<sequence length="156" mass="16417">MPDHQDPTPARPYLPAFEAPYEAAYQQRVNELLAMEEAVLAARAARPLHPHHQPLIILDEHHQPARQADTIPTGAKTYAVVALSTGGSLALGGLGLAVAAPALASLATLAASAAGVVVTIVLALLLVHATSRRDGGGTQVHVHRGARVRVRNLHIR</sequence>
<evidence type="ECO:0000313" key="2">
    <source>
        <dbReference type="EMBL" id="RMI39751.1"/>
    </source>
</evidence>
<dbReference type="AlphaFoldDB" id="A0A3M2LQJ7"/>
<proteinExistence type="predicted"/>
<protein>
    <submittedName>
        <fullName evidence="2">Uncharacterized protein</fullName>
    </submittedName>
</protein>
<dbReference type="Proteomes" id="UP000278673">
    <property type="component" value="Unassembled WGS sequence"/>
</dbReference>
<evidence type="ECO:0000256" key="1">
    <source>
        <dbReference type="SAM" id="Phobius"/>
    </source>
</evidence>
<accession>A0A3M2LQJ7</accession>
<keyword evidence="1" id="KW-1133">Transmembrane helix</keyword>